<organism evidence="2 3">
    <name type="scientific">Streptosporangium nondiastaticum</name>
    <dbReference type="NCBI Taxonomy" id="35764"/>
    <lineage>
        <taxon>Bacteria</taxon>
        <taxon>Bacillati</taxon>
        <taxon>Actinomycetota</taxon>
        <taxon>Actinomycetes</taxon>
        <taxon>Streptosporangiales</taxon>
        <taxon>Streptosporangiaceae</taxon>
        <taxon>Streptosporangium</taxon>
    </lineage>
</organism>
<evidence type="ECO:0000256" key="1">
    <source>
        <dbReference type="SAM" id="MobiDB-lite"/>
    </source>
</evidence>
<accession>A0A9X7JKJ6</accession>
<evidence type="ECO:0000313" key="3">
    <source>
        <dbReference type="Proteomes" id="UP000242427"/>
    </source>
</evidence>
<name>A0A9X7JKJ6_9ACTN</name>
<dbReference type="RefSeq" id="WP_106681078.1">
    <property type="nucleotide sequence ID" value="NZ_PXWG01000124.1"/>
</dbReference>
<reference evidence="2 3" key="1">
    <citation type="submission" date="2018-03" db="EMBL/GenBank/DDBJ databases">
        <title>Chitinolytic properties of Streptosporangium nondiastaticum TBG75A20.</title>
        <authorList>
            <person name="Gayathri V."/>
            <person name="Shiburaj S."/>
        </authorList>
    </citation>
    <scope>NUCLEOTIDE SEQUENCE [LARGE SCALE GENOMIC DNA]</scope>
    <source>
        <strain evidence="2 3">TBG75A20</strain>
    </source>
</reference>
<evidence type="ECO:0000313" key="2">
    <source>
        <dbReference type="EMBL" id="PSJ25362.1"/>
    </source>
</evidence>
<gene>
    <name evidence="2" type="ORF">B7P34_28555</name>
</gene>
<dbReference type="EMBL" id="PXWG01000124">
    <property type="protein sequence ID" value="PSJ25362.1"/>
    <property type="molecule type" value="Genomic_DNA"/>
</dbReference>
<keyword evidence="3" id="KW-1185">Reference proteome</keyword>
<dbReference type="Proteomes" id="UP000242427">
    <property type="component" value="Unassembled WGS sequence"/>
</dbReference>
<sequence>MLTPTATDRVRASASALQALISLTQPGPESKFDNRVTWDNVTPPFDNRPTWDNWNKKTK</sequence>
<dbReference type="OrthoDB" id="4317156at2"/>
<feature type="region of interest" description="Disordered" evidence="1">
    <location>
        <begin position="28"/>
        <end position="59"/>
    </location>
</feature>
<proteinExistence type="predicted"/>
<comment type="caution">
    <text evidence="2">The sequence shown here is derived from an EMBL/GenBank/DDBJ whole genome shotgun (WGS) entry which is preliminary data.</text>
</comment>
<protein>
    <submittedName>
        <fullName evidence="2">Uncharacterized protein</fullName>
    </submittedName>
</protein>
<dbReference type="AlphaFoldDB" id="A0A9X7JKJ6"/>
<dbReference type="NCBIfam" id="NF041721">
    <property type="entry name" value="phane_AmcA_1"/>
    <property type="match status" value="1"/>
</dbReference>